<keyword evidence="2" id="KW-1185">Reference proteome</keyword>
<dbReference type="EMBL" id="MU003502">
    <property type="protein sequence ID" value="KAF2472548.1"/>
    <property type="molecule type" value="Genomic_DNA"/>
</dbReference>
<comment type="caution">
    <text evidence="1">The sequence shown here is derived from an EMBL/GenBank/DDBJ whole genome shotgun (WGS) entry which is preliminary data.</text>
</comment>
<name>A0ACB6QZU1_9PLEO</name>
<sequence>MVYLPRQPGHRLTAFLTAELSPQQLDAIHKAFESGAFSQFPTPLAELYIKDKPEYHGLTHAEIRRAEEREEPFLLIDKETPDDGGIWYIDDFAGEDQVEDEQAESTDVLWKIRIKIEHVPILHANYDIGNADIGEDLSNVGVDLPIKEDFVQEELVTSGIDLEEFKYEQHCWITAEPGEYEEITDEEILETALPKTDKLYRLKEDIAKANGLLTRWTAGCDAESTQLPDGTTRAFPKGSLILQLRYNPDFPWPPYVRPEGSL</sequence>
<accession>A0ACB6QZU1</accession>
<protein>
    <submittedName>
        <fullName evidence="1">Uncharacterized protein</fullName>
    </submittedName>
</protein>
<evidence type="ECO:0000313" key="1">
    <source>
        <dbReference type="EMBL" id="KAF2472548.1"/>
    </source>
</evidence>
<gene>
    <name evidence="1" type="ORF">BDR25DRAFT_302686</name>
</gene>
<evidence type="ECO:0000313" key="2">
    <source>
        <dbReference type="Proteomes" id="UP000799755"/>
    </source>
</evidence>
<organism evidence="1 2">
    <name type="scientific">Lindgomyces ingoldianus</name>
    <dbReference type="NCBI Taxonomy" id="673940"/>
    <lineage>
        <taxon>Eukaryota</taxon>
        <taxon>Fungi</taxon>
        <taxon>Dikarya</taxon>
        <taxon>Ascomycota</taxon>
        <taxon>Pezizomycotina</taxon>
        <taxon>Dothideomycetes</taxon>
        <taxon>Pleosporomycetidae</taxon>
        <taxon>Pleosporales</taxon>
        <taxon>Lindgomycetaceae</taxon>
        <taxon>Lindgomyces</taxon>
    </lineage>
</organism>
<reference evidence="1" key="1">
    <citation type="journal article" date="2020" name="Stud. Mycol.">
        <title>101 Dothideomycetes genomes: a test case for predicting lifestyles and emergence of pathogens.</title>
        <authorList>
            <person name="Haridas S."/>
            <person name="Albert R."/>
            <person name="Binder M."/>
            <person name="Bloem J."/>
            <person name="Labutti K."/>
            <person name="Salamov A."/>
            <person name="Andreopoulos B."/>
            <person name="Baker S."/>
            <person name="Barry K."/>
            <person name="Bills G."/>
            <person name="Bluhm B."/>
            <person name="Cannon C."/>
            <person name="Castanera R."/>
            <person name="Culley D."/>
            <person name="Daum C."/>
            <person name="Ezra D."/>
            <person name="Gonzalez J."/>
            <person name="Henrissat B."/>
            <person name="Kuo A."/>
            <person name="Liang C."/>
            <person name="Lipzen A."/>
            <person name="Lutzoni F."/>
            <person name="Magnuson J."/>
            <person name="Mondo S."/>
            <person name="Nolan M."/>
            <person name="Ohm R."/>
            <person name="Pangilinan J."/>
            <person name="Park H.-J."/>
            <person name="Ramirez L."/>
            <person name="Alfaro M."/>
            <person name="Sun H."/>
            <person name="Tritt A."/>
            <person name="Yoshinaga Y."/>
            <person name="Zwiers L.-H."/>
            <person name="Turgeon B."/>
            <person name="Goodwin S."/>
            <person name="Spatafora J."/>
            <person name="Crous P."/>
            <person name="Grigoriev I."/>
        </authorList>
    </citation>
    <scope>NUCLEOTIDE SEQUENCE</scope>
    <source>
        <strain evidence="1">ATCC 200398</strain>
    </source>
</reference>
<dbReference type="Proteomes" id="UP000799755">
    <property type="component" value="Unassembled WGS sequence"/>
</dbReference>
<proteinExistence type="predicted"/>